<keyword evidence="3" id="KW-1185">Reference proteome</keyword>
<dbReference type="SUPFAM" id="SSF52540">
    <property type="entry name" value="P-loop containing nucleoside triphosphate hydrolases"/>
    <property type="match status" value="1"/>
</dbReference>
<dbReference type="Gene3D" id="1.10.8.430">
    <property type="entry name" value="Helical domain of apoptotic protease-activating factors"/>
    <property type="match status" value="1"/>
</dbReference>
<feature type="domain" description="TIR" evidence="1">
    <location>
        <begin position="1"/>
        <end position="141"/>
    </location>
</feature>
<dbReference type="InterPro" id="IPR042197">
    <property type="entry name" value="Apaf_helical"/>
</dbReference>
<dbReference type="InterPro" id="IPR027417">
    <property type="entry name" value="P-loop_NTPase"/>
</dbReference>
<dbReference type="InterPro" id="IPR044974">
    <property type="entry name" value="Disease_R_plants"/>
</dbReference>
<dbReference type="PRINTS" id="PR00364">
    <property type="entry name" value="DISEASERSIST"/>
</dbReference>
<dbReference type="eggNOG" id="ENOG502QQJE">
    <property type="taxonomic scope" value="Eukaryota"/>
</dbReference>
<evidence type="ECO:0000259" key="1">
    <source>
        <dbReference type="PROSITE" id="PS50104"/>
    </source>
</evidence>
<dbReference type="Gramene" id="ERN15259">
    <property type="protein sequence ID" value="ERN15259"/>
    <property type="gene ID" value="AMTR_s00056p00216040"/>
</dbReference>
<dbReference type="GO" id="GO:0007165">
    <property type="term" value="P:signal transduction"/>
    <property type="evidence" value="ECO:0007669"/>
    <property type="project" value="InterPro"/>
</dbReference>
<gene>
    <name evidence="2" type="ORF">AMTR_s00056p00216040</name>
</gene>
<dbReference type="Proteomes" id="UP000017836">
    <property type="component" value="Unassembled WGS sequence"/>
</dbReference>
<dbReference type="Pfam" id="PF01582">
    <property type="entry name" value="TIR"/>
    <property type="match status" value="1"/>
</dbReference>
<organism evidence="2 3">
    <name type="scientific">Amborella trichopoda</name>
    <dbReference type="NCBI Taxonomy" id="13333"/>
    <lineage>
        <taxon>Eukaryota</taxon>
        <taxon>Viridiplantae</taxon>
        <taxon>Streptophyta</taxon>
        <taxon>Embryophyta</taxon>
        <taxon>Tracheophyta</taxon>
        <taxon>Spermatophyta</taxon>
        <taxon>Magnoliopsida</taxon>
        <taxon>Amborellales</taxon>
        <taxon>Amborellaceae</taxon>
        <taxon>Amborella</taxon>
    </lineage>
</organism>
<dbReference type="PANTHER" id="PTHR11017">
    <property type="entry name" value="LEUCINE-RICH REPEAT-CONTAINING PROTEIN"/>
    <property type="match status" value="1"/>
</dbReference>
<dbReference type="HOGENOM" id="CLU_001561_2_3_1"/>
<dbReference type="PANTHER" id="PTHR11017:SF385">
    <property type="entry name" value="DISEASE RESISTANCE PROTEIN (TIR-NBS-LRR CLASS)-RELATED"/>
    <property type="match status" value="1"/>
</dbReference>
<dbReference type="OMA" id="PKFEAHC"/>
<dbReference type="GO" id="GO:0006952">
    <property type="term" value="P:defense response"/>
    <property type="evidence" value="ECO:0007669"/>
    <property type="project" value="InterPro"/>
</dbReference>
<dbReference type="InterPro" id="IPR002182">
    <property type="entry name" value="NB-ARC"/>
</dbReference>
<dbReference type="SUPFAM" id="SSF52200">
    <property type="entry name" value="Toll/Interleukin receptor TIR domain"/>
    <property type="match status" value="1"/>
</dbReference>
<dbReference type="Gene3D" id="3.40.50.300">
    <property type="entry name" value="P-loop containing nucleotide triphosphate hydrolases"/>
    <property type="match status" value="1"/>
</dbReference>
<protein>
    <recommendedName>
        <fullName evidence="1">TIR domain-containing protein</fullName>
    </recommendedName>
</protein>
<dbReference type="Pfam" id="PF00931">
    <property type="entry name" value="NB-ARC"/>
    <property type="match status" value="1"/>
</dbReference>
<name>U5CYK9_AMBTC</name>
<evidence type="ECO:0000313" key="3">
    <source>
        <dbReference type="Proteomes" id="UP000017836"/>
    </source>
</evidence>
<dbReference type="PROSITE" id="PS50104">
    <property type="entry name" value="TIR"/>
    <property type="match status" value="1"/>
</dbReference>
<accession>U5CYK9</accession>
<dbReference type="Gene3D" id="3.40.50.10140">
    <property type="entry name" value="Toll/interleukin-1 receptor homology (TIR) domain"/>
    <property type="match status" value="2"/>
</dbReference>
<dbReference type="EMBL" id="KI392510">
    <property type="protein sequence ID" value="ERN15259.1"/>
    <property type="molecule type" value="Genomic_DNA"/>
</dbReference>
<dbReference type="InterPro" id="IPR035897">
    <property type="entry name" value="Toll_tir_struct_dom_sf"/>
</dbReference>
<proteinExistence type="predicted"/>
<dbReference type="InterPro" id="IPR000157">
    <property type="entry name" value="TIR_dom"/>
</dbReference>
<dbReference type="GO" id="GO:0043531">
    <property type="term" value="F:ADP binding"/>
    <property type="evidence" value="ECO:0007669"/>
    <property type="project" value="InterPro"/>
</dbReference>
<reference evidence="3" key="1">
    <citation type="journal article" date="2013" name="Science">
        <title>The Amborella genome and the evolution of flowering plants.</title>
        <authorList>
            <consortium name="Amborella Genome Project"/>
        </authorList>
    </citation>
    <scope>NUCLEOTIDE SEQUENCE [LARGE SCALE GENOMIC DNA]</scope>
</reference>
<sequence length="371" mass="41675">MAVFLNLCDEDTGKSFTAHLNKALIDSAISTFFFSPTQQLPTTIQRAIERCELSYLLSLPRVTLVLPVYYDVEPSHVRWQKGPFDGAFVDHKSKNGIDEATIQKWKNALKEVADLSGWEMKNYRTEANLVEELVKHVSAKLECKTPFHVASHPVGLDSGIVDMMELLDIDTNDARIVGIHGMGGIGKTTLAKAVFNKIRSSFQGTCFLSDVRESSKTNGGVVTLQKQLLKELFNEGDPSIYNVDGGICVIKNKIGSKKVLVVIDDVDSEKQLEKLAINRDWYYQGSRIIITKRDEHVLNVNNRVDKCHIYKLKELDGIESLQLFSYCAFGRNEPVQEYAKLSYDVVSTASGLPLALEVLGSYFWDKTPEEW</sequence>
<dbReference type="AlphaFoldDB" id="U5CYK9"/>
<evidence type="ECO:0000313" key="2">
    <source>
        <dbReference type="EMBL" id="ERN15259.1"/>
    </source>
</evidence>